<evidence type="ECO:0000256" key="4">
    <source>
        <dbReference type="ARBA" id="ARBA00022670"/>
    </source>
</evidence>
<dbReference type="InterPro" id="IPR029045">
    <property type="entry name" value="ClpP/crotonase-like_dom_sf"/>
</dbReference>
<evidence type="ECO:0000256" key="1">
    <source>
        <dbReference type="ARBA" id="ARBA00004236"/>
    </source>
</evidence>
<dbReference type="NCBIfam" id="NF008745">
    <property type="entry name" value="PRK11778.1"/>
    <property type="match status" value="1"/>
</dbReference>
<dbReference type="InterPro" id="IPR047272">
    <property type="entry name" value="S49_SppA_C"/>
</dbReference>
<proteinExistence type="inferred from homology"/>
<gene>
    <name evidence="14" type="primary">sohB</name>
    <name evidence="14" type="ORF">DWB85_05810</name>
</gene>
<feature type="transmembrane region" description="Helical" evidence="11">
    <location>
        <begin position="7"/>
        <end position="31"/>
    </location>
</feature>
<keyword evidence="15" id="KW-1185">Reference proteome</keyword>
<dbReference type="Gene3D" id="3.90.226.10">
    <property type="entry name" value="2-enoyl-CoA Hydratase, Chain A, domain 1"/>
    <property type="match status" value="1"/>
</dbReference>
<feature type="domain" description="Peptidase S49" evidence="12">
    <location>
        <begin position="164"/>
        <end position="305"/>
    </location>
</feature>
<dbReference type="CDD" id="cd07023">
    <property type="entry name" value="S49_Sppa_N_C"/>
    <property type="match status" value="1"/>
</dbReference>
<comment type="similarity">
    <text evidence="2">Belongs to the peptidase S49 family.</text>
</comment>
<dbReference type="Pfam" id="PF01343">
    <property type="entry name" value="Peptidase_S49"/>
    <property type="match status" value="1"/>
</dbReference>
<evidence type="ECO:0000256" key="5">
    <source>
        <dbReference type="ARBA" id="ARBA00022692"/>
    </source>
</evidence>
<comment type="subcellular location">
    <subcellularLocation>
        <location evidence="1">Cell membrane</location>
    </subcellularLocation>
</comment>
<evidence type="ECO:0000256" key="9">
    <source>
        <dbReference type="ARBA" id="ARBA00023136"/>
    </source>
</evidence>
<dbReference type="AlphaFoldDB" id="A0A3L7DZE2"/>
<protein>
    <submittedName>
        <fullName evidence="14">Protease SohB</fullName>
    </submittedName>
</protein>
<keyword evidence="3" id="KW-1003">Cell membrane</keyword>
<feature type="domain" description="Peptidase S49 N-terminal proteobacteria" evidence="13">
    <location>
        <begin position="2"/>
        <end position="160"/>
    </location>
</feature>
<dbReference type="InterPro" id="IPR013703">
    <property type="entry name" value="Peptidase_S49_N_proteobac"/>
</dbReference>
<dbReference type="SUPFAM" id="SSF52096">
    <property type="entry name" value="ClpP/crotonase"/>
    <property type="match status" value="1"/>
</dbReference>
<evidence type="ECO:0000256" key="7">
    <source>
        <dbReference type="ARBA" id="ARBA00022825"/>
    </source>
</evidence>
<name>A0A3L7DZE2_9GAMM</name>
<evidence type="ECO:0000256" key="6">
    <source>
        <dbReference type="ARBA" id="ARBA00022801"/>
    </source>
</evidence>
<dbReference type="EMBL" id="QRAN01000004">
    <property type="protein sequence ID" value="RLQ22957.1"/>
    <property type="molecule type" value="Genomic_DNA"/>
</dbReference>
<dbReference type="PANTHER" id="PTHR42987">
    <property type="entry name" value="PEPTIDASE S49"/>
    <property type="match status" value="1"/>
</dbReference>
<dbReference type="PANTHER" id="PTHR42987:SF4">
    <property type="entry name" value="PROTEASE SOHB-RELATED"/>
    <property type="match status" value="1"/>
</dbReference>
<reference evidence="14 15" key="1">
    <citation type="submission" date="2018-07" db="EMBL/GenBank/DDBJ databases">
        <title>Halioglobus sp. genome submission.</title>
        <authorList>
            <person name="Ye M.-Q."/>
            <person name="Du Z.-J."/>
        </authorList>
    </citation>
    <scope>NUCLEOTIDE SEQUENCE [LARGE SCALE GENOMIC DNA]</scope>
    <source>
        <strain evidence="14 15">U0301</strain>
    </source>
</reference>
<feature type="region of interest" description="Disordered" evidence="10">
    <location>
        <begin position="68"/>
        <end position="96"/>
    </location>
</feature>
<evidence type="ECO:0000313" key="15">
    <source>
        <dbReference type="Proteomes" id="UP000265509"/>
    </source>
</evidence>
<accession>A0A3L7DZE2</accession>
<evidence type="ECO:0000256" key="10">
    <source>
        <dbReference type="SAM" id="MobiDB-lite"/>
    </source>
</evidence>
<dbReference type="Pfam" id="PF08496">
    <property type="entry name" value="Peptidase_S49_N"/>
    <property type="match status" value="1"/>
</dbReference>
<organism evidence="14 15">
    <name type="scientific">Seongchinamella sediminis</name>
    <dbReference type="NCBI Taxonomy" id="2283635"/>
    <lineage>
        <taxon>Bacteria</taxon>
        <taxon>Pseudomonadati</taxon>
        <taxon>Pseudomonadota</taxon>
        <taxon>Gammaproteobacteria</taxon>
        <taxon>Cellvibrionales</taxon>
        <taxon>Halieaceae</taxon>
        <taxon>Seongchinamella</taxon>
    </lineage>
</organism>
<dbReference type="RefSeq" id="WP_117953263.1">
    <property type="nucleotide sequence ID" value="NZ_QRAN01000004.1"/>
</dbReference>
<keyword evidence="6" id="KW-0378">Hydrolase</keyword>
<keyword evidence="7" id="KW-0720">Serine protease</keyword>
<dbReference type="GO" id="GO:0004252">
    <property type="term" value="F:serine-type endopeptidase activity"/>
    <property type="evidence" value="ECO:0007669"/>
    <property type="project" value="InterPro"/>
</dbReference>
<evidence type="ECO:0000256" key="2">
    <source>
        <dbReference type="ARBA" id="ARBA00008683"/>
    </source>
</evidence>
<dbReference type="OrthoDB" id="5614232at2"/>
<feature type="compositionally biased region" description="Basic residues" evidence="10">
    <location>
        <begin position="76"/>
        <end position="91"/>
    </location>
</feature>
<dbReference type="Proteomes" id="UP000265509">
    <property type="component" value="Unassembled WGS sequence"/>
</dbReference>
<dbReference type="Gene3D" id="6.20.330.10">
    <property type="match status" value="1"/>
</dbReference>
<dbReference type="GO" id="GO:0005886">
    <property type="term" value="C:plasma membrane"/>
    <property type="evidence" value="ECO:0007669"/>
    <property type="project" value="UniProtKB-SubCell"/>
</dbReference>
<evidence type="ECO:0000256" key="8">
    <source>
        <dbReference type="ARBA" id="ARBA00022989"/>
    </source>
</evidence>
<keyword evidence="8 11" id="KW-1133">Transmembrane helix</keyword>
<comment type="caution">
    <text evidence="14">The sequence shown here is derived from an EMBL/GenBank/DDBJ whole genome shotgun (WGS) entry which is preliminary data.</text>
</comment>
<sequence length="352" mass="39051">MEFIYEYGLFLAQAVTLVGAVLVVVAGLVAVGQRSKAEQHEGHIEIRDLNDKYEQMRDQLQHVVSDPERLKAERKEKKKEKKKAAKAAKKAGKGDAAAAGQRKRLYVMGFDGDLKASASDNLREEISAVLNQAEDGDEVLVRVESPGGLVHGYGLAASQLQRIRDAGVPLTIAVDKVAASGGYMMACVADRIIAAPFAVIGSIGVLAQLPNFHRLLKKNDIDFELFTAGEYKRTVTMFGENTDKGREKFTEELEKTHQLFKDFVSTHRPQLDISKVATGEVWYGKQALDEGLVDELVTSDAFIQQRLQDWDVYDVRFVLKKNWQEKLGIAAEGALEKALLKIWQRGQGRPPL</sequence>
<keyword evidence="9 11" id="KW-0472">Membrane</keyword>
<evidence type="ECO:0000313" key="14">
    <source>
        <dbReference type="EMBL" id="RLQ22957.1"/>
    </source>
</evidence>
<evidence type="ECO:0000256" key="11">
    <source>
        <dbReference type="SAM" id="Phobius"/>
    </source>
</evidence>
<dbReference type="GO" id="GO:0006508">
    <property type="term" value="P:proteolysis"/>
    <property type="evidence" value="ECO:0007669"/>
    <property type="project" value="UniProtKB-KW"/>
</dbReference>
<keyword evidence="4 14" id="KW-0645">Protease</keyword>
<keyword evidence="5 11" id="KW-0812">Transmembrane</keyword>
<dbReference type="InterPro" id="IPR002142">
    <property type="entry name" value="Peptidase_S49"/>
</dbReference>
<evidence type="ECO:0000256" key="3">
    <source>
        <dbReference type="ARBA" id="ARBA00022475"/>
    </source>
</evidence>
<evidence type="ECO:0000259" key="13">
    <source>
        <dbReference type="Pfam" id="PF08496"/>
    </source>
</evidence>
<evidence type="ECO:0000259" key="12">
    <source>
        <dbReference type="Pfam" id="PF01343"/>
    </source>
</evidence>